<dbReference type="Gene3D" id="2.60.40.790">
    <property type="match status" value="1"/>
</dbReference>
<comment type="similarity">
    <text evidence="1 2">Belongs to the small heat shock protein (HSP20) family.</text>
</comment>
<dbReference type="RefSeq" id="WP_286292333.1">
    <property type="nucleotide sequence ID" value="NZ_AP024718.1"/>
</dbReference>
<dbReference type="InterPro" id="IPR002068">
    <property type="entry name" value="A-crystallin/Hsp20_dom"/>
</dbReference>
<dbReference type="PROSITE" id="PS01031">
    <property type="entry name" value="SHSP"/>
    <property type="match status" value="1"/>
</dbReference>
<dbReference type="KEGG" id="meiy:MIN45_P2162"/>
<reference evidence="5" key="1">
    <citation type="journal article" date="2024" name="Int. J. Syst. Evol. Microbiol.">
        <title>Methylomarinovum tepidoasis sp. nov., a moderately thermophilic methanotroph of the family Methylothermaceae isolated from a deep-sea hydrothermal field.</title>
        <authorList>
            <person name="Hirayama H."/>
            <person name="Takaki Y."/>
            <person name="Abe M."/>
            <person name="Miyazaki M."/>
            <person name="Uematsu K."/>
            <person name="Matsui Y."/>
            <person name="Takai K."/>
        </authorList>
    </citation>
    <scope>NUCLEOTIDE SEQUENCE [LARGE SCALE GENOMIC DNA]</scope>
    <source>
        <strain evidence="5">IN45</strain>
    </source>
</reference>
<dbReference type="SUPFAM" id="SSF49764">
    <property type="entry name" value="HSP20-like chaperones"/>
    <property type="match status" value="1"/>
</dbReference>
<evidence type="ECO:0000256" key="2">
    <source>
        <dbReference type="RuleBase" id="RU003616"/>
    </source>
</evidence>
<dbReference type="AlphaFoldDB" id="A0AAU9D0E2"/>
<keyword evidence="5" id="KW-1185">Reference proteome</keyword>
<dbReference type="CDD" id="cd06464">
    <property type="entry name" value="ACD_sHsps-like"/>
    <property type="match status" value="1"/>
</dbReference>
<evidence type="ECO:0000313" key="4">
    <source>
        <dbReference type="EMBL" id="BCX89789.1"/>
    </source>
</evidence>
<dbReference type="InterPro" id="IPR008978">
    <property type="entry name" value="HSP20-like_chaperone"/>
</dbReference>
<protein>
    <submittedName>
        <fullName evidence="4">HSP20 family protein</fullName>
    </submittedName>
</protein>
<dbReference type="InterPro" id="IPR031107">
    <property type="entry name" value="Small_HSP"/>
</dbReference>
<dbReference type="EMBL" id="AP024718">
    <property type="protein sequence ID" value="BCX89789.1"/>
    <property type="molecule type" value="Genomic_DNA"/>
</dbReference>
<evidence type="ECO:0000259" key="3">
    <source>
        <dbReference type="PROSITE" id="PS01031"/>
    </source>
</evidence>
<dbReference type="PANTHER" id="PTHR11527">
    <property type="entry name" value="HEAT-SHOCK PROTEIN 20 FAMILY MEMBER"/>
    <property type="match status" value="1"/>
</dbReference>
<name>A0AAU9D0E2_9GAMM</name>
<evidence type="ECO:0000313" key="5">
    <source>
        <dbReference type="Proteomes" id="UP001321450"/>
    </source>
</evidence>
<dbReference type="Proteomes" id="UP001321450">
    <property type="component" value="Chromosome"/>
</dbReference>
<sequence length="164" mass="18454">MSTLEQLRHGIQHAVASLAEGWQQLKERAGHALTRFTHRRRGEGPEQQLMADASRWGLIPAEVKEEKDKLIVRLEIPGMEPDQFDIQIVGDTLVVRGEKLAEREESGGHYYLLERAYGAFERAIPLPAPVDENRAEACYRNGVLTLVLPKASGHLSRRIPIQTV</sequence>
<gene>
    <name evidence="4" type="ORF">MIN45_P2162</name>
</gene>
<proteinExistence type="inferred from homology"/>
<evidence type="ECO:0000256" key="1">
    <source>
        <dbReference type="PROSITE-ProRule" id="PRU00285"/>
    </source>
</evidence>
<feature type="domain" description="SHSP" evidence="3">
    <location>
        <begin position="52"/>
        <end position="164"/>
    </location>
</feature>
<accession>A0AAU9D0E2</accession>
<organism evidence="4 5">
    <name type="scientific">Methylomarinovum tepidoasis</name>
    <dbReference type="NCBI Taxonomy" id="2840183"/>
    <lineage>
        <taxon>Bacteria</taxon>
        <taxon>Pseudomonadati</taxon>
        <taxon>Pseudomonadota</taxon>
        <taxon>Gammaproteobacteria</taxon>
        <taxon>Methylococcales</taxon>
        <taxon>Methylothermaceae</taxon>
        <taxon>Methylomarinovum</taxon>
    </lineage>
</organism>
<dbReference type="Pfam" id="PF00011">
    <property type="entry name" value="HSP20"/>
    <property type="match status" value="1"/>
</dbReference>